<dbReference type="InterPro" id="IPR003346">
    <property type="entry name" value="Transposase_20"/>
</dbReference>
<dbReference type="PANTHER" id="PTHR33055">
    <property type="entry name" value="TRANSPOSASE FOR INSERTION SEQUENCE ELEMENT IS1111A"/>
    <property type="match status" value="1"/>
</dbReference>
<feature type="domain" description="Transposase IS116/IS110/IS902 C-terminal" evidence="3">
    <location>
        <begin position="254"/>
        <end position="305"/>
    </location>
</feature>
<organism evidence="4 5">
    <name type="scientific">Flavobacterium geliluteum</name>
    <dbReference type="NCBI Taxonomy" id="2816120"/>
    <lineage>
        <taxon>Bacteria</taxon>
        <taxon>Pseudomonadati</taxon>
        <taxon>Bacteroidota</taxon>
        <taxon>Flavobacteriia</taxon>
        <taxon>Flavobacteriales</taxon>
        <taxon>Flavobacteriaceae</taxon>
        <taxon>Flavobacterium</taxon>
    </lineage>
</organism>
<reference evidence="4 5" key="1">
    <citation type="submission" date="2021-03" db="EMBL/GenBank/DDBJ databases">
        <title>Flavobacterium Flabelliformis Sp. Nov. And Flavobacterium Geliluteum Sp. Nov., Two Novel Multidrug Resistant Psychrophilic Species Isolated From Antarctica.</title>
        <authorList>
            <person name="Kralova S."/>
            <person name="Busse H.J."/>
            <person name="Bezdicek M."/>
            <person name="Nykrynova M."/>
            <person name="Kroupova E."/>
            <person name="Krsek D."/>
            <person name="Sedlacek I."/>
        </authorList>
    </citation>
    <scope>NUCLEOTIDE SEQUENCE [LARGE SCALE GENOMIC DNA]</scope>
    <source>
        <strain evidence="4 5">P7388</strain>
    </source>
</reference>
<dbReference type="GO" id="GO:0004803">
    <property type="term" value="F:transposase activity"/>
    <property type="evidence" value="ECO:0007669"/>
    <property type="project" value="InterPro"/>
</dbReference>
<feature type="region of interest" description="Disordered" evidence="1">
    <location>
        <begin position="287"/>
        <end position="319"/>
    </location>
</feature>
<feature type="domain" description="Transposase IS110-like N-terminal" evidence="2">
    <location>
        <begin position="14"/>
        <end position="157"/>
    </location>
</feature>
<feature type="compositionally biased region" description="Polar residues" evidence="1">
    <location>
        <begin position="291"/>
        <end position="300"/>
    </location>
</feature>
<evidence type="ECO:0000256" key="1">
    <source>
        <dbReference type="SAM" id="MobiDB-lite"/>
    </source>
</evidence>
<dbReference type="GO" id="GO:0006313">
    <property type="term" value="P:DNA transposition"/>
    <property type="evidence" value="ECO:0007669"/>
    <property type="project" value="InterPro"/>
</dbReference>
<dbReference type="EMBL" id="JAGFBV010000002">
    <property type="protein sequence ID" value="MBP4136801.1"/>
    <property type="molecule type" value="Genomic_DNA"/>
</dbReference>
<dbReference type="PANTHER" id="PTHR33055:SF15">
    <property type="entry name" value="TRANSPOSASE-RELATED"/>
    <property type="match status" value="1"/>
</dbReference>
<dbReference type="InterPro" id="IPR047650">
    <property type="entry name" value="Transpos_IS110"/>
</dbReference>
<sequence length="319" mass="35960">METVQFEQLISVGCGIDVHKDIIVATIRKSNKDYQTKSFNAFTSSLIDLRDWCKSEGVTHIAMESTGIYWKPLFNILEEDFEIILVNARHIKNVPGHKTDKKDSVWISKLLLSGLLKGSFIPPVEIRELRDLIRYRKKKTQFIASEKNRMIKFLEDCNIKLSSVVSDTQGASATKMINDIIDGKDDVVSLLTHAHGRIKASKEDIAKALTGRITPHHRFMLKMIRETIDENEKLINKLDQQIDLSIEKYEIELQLLQTIDGVGRDTAITIISEIGTDMSRFPTEHHLASWSGLSPGTNESAGKKKAPESSTETNTSNPL</sequence>
<dbReference type="RefSeq" id="WP_210664844.1">
    <property type="nucleotide sequence ID" value="NZ_JAGFBV010000002.1"/>
</dbReference>
<protein>
    <submittedName>
        <fullName evidence="4">IS110 family transposase</fullName>
    </submittedName>
</protein>
<dbReference type="NCBIfam" id="NF033542">
    <property type="entry name" value="transpos_IS110"/>
    <property type="match status" value="1"/>
</dbReference>
<evidence type="ECO:0000313" key="4">
    <source>
        <dbReference type="EMBL" id="MBP4136801.1"/>
    </source>
</evidence>
<dbReference type="Pfam" id="PF02371">
    <property type="entry name" value="Transposase_20"/>
    <property type="match status" value="1"/>
</dbReference>
<comment type="caution">
    <text evidence="4">The sequence shown here is derived from an EMBL/GenBank/DDBJ whole genome shotgun (WGS) entry which is preliminary data.</text>
</comment>
<feature type="compositionally biased region" description="Polar residues" evidence="1">
    <location>
        <begin position="308"/>
        <end position="319"/>
    </location>
</feature>
<accession>A0A940X6S2</accession>
<keyword evidence="5" id="KW-1185">Reference proteome</keyword>
<dbReference type="Proteomes" id="UP000675047">
    <property type="component" value="Unassembled WGS sequence"/>
</dbReference>
<dbReference type="InterPro" id="IPR002525">
    <property type="entry name" value="Transp_IS110-like_N"/>
</dbReference>
<evidence type="ECO:0000313" key="5">
    <source>
        <dbReference type="Proteomes" id="UP000675047"/>
    </source>
</evidence>
<proteinExistence type="predicted"/>
<name>A0A940X6S2_9FLAO</name>
<evidence type="ECO:0000259" key="2">
    <source>
        <dbReference type="Pfam" id="PF01548"/>
    </source>
</evidence>
<dbReference type="AlphaFoldDB" id="A0A940X6S2"/>
<gene>
    <name evidence="4" type="ORF">J3495_01760</name>
</gene>
<evidence type="ECO:0000259" key="3">
    <source>
        <dbReference type="Pfam" id="PF02371"/>
    </source>
</evidence>
<dbReference type="Pfam" id="PF01548">
    <property type="entry name" value="DEDD_Tnp_IS110"/>
    <property type="match status" value="1"/>
</dbReference>
<dbReference type="GO" id="GO:0003677">
    <property type="term" value="F:DNA binding"/>
    <property type="evidence" value="ECO:0007669"/>
    <property type="project" value="InterPro"/>
</dbReference>